<dbReference type="SUPFAM" id="SSF103190">
    <property type="entry name" value="Sensory domain-like"/>
    <property type="match status" value="1"/>
</dbReference>
<evidence type="ECO:0000256" key="4">
    <source>
        <dbReference type="ARBA" id="ARBA00022989"/>
    </source>
</evidence>
<dbReference type="SUPFAM" id="SSF109604">
    <property type="entry name" value="HD-domain/PDEase-like"/>
    <property type="match status" value="1"/>
</dbReference>
<evidence type="ECO:0000256" key="1">
    <source>
        <dbReference type="ARBA" id="ARBA00004651"/>
    </source>
</evidence>
<keyword evidence="3 6" id="KW-0812">Transmembrane</keyword>
<dbReference type="PANTHER" id="PTHR45228:SF8">
    <property type="entry name" value="TWO-COMPONENT RESPONSE REGULATOR-RELATED"/>
    <property type="match status" value="1"/>
</dbReference>
<dbReference type="CDD" id="cd00077">
    <property type="entry name" value="HDc"/>
    <property type="match status" value="1"/>
</dbReference>
<dbReference type="SMART" id="SM00065">
    <property type="entry name" value="GAF"/>
    <property type="match status" value="1"/>
</dbReference>
<reference evidence="8" key="1">
    <citation type="submission" date="2019-08" db="EMBL/GenBank/DDBJ databases">
        <authorList>
            <person name="Kucharzyk K."/>
            <person name="Murdoch R.W."/>
            <person name="Higgins S."/>
            <person name="Loffler F."/>
        </authorList>
    </citation>
    <scope>NUCLEOTIDE SEQUENCE</scope>
</reference>
<dbReference type="Pfam" id="PF02743">
    <property type="entry name" value="dCache_1"/>
    <property type="match status" value="1"/>
</dbReference>
<accession>A0A644WGZ8</accession>
<evidence type="ECO:0000256" key="5">
    <source>
        <dbReference type="ARBA" id="ARBA00023136"/>
    </source>
</evidence>
<dbReference type="InterPro" id="IPR029151">
    <property type="entry name" value="Sensor-like_sf"/>
</dbReference>
<keyword evidence="5 6" id="KW-0472">Membrane</keyword>
<dbReference type="InterPro" id="IPR003018">
    <property type="entry name" value="GAF"/>
</dbReference>
<evidence type="ECO:0000313" key="8">
    <source>
        <dbReference type="EMBL" id="MPM03156.1"/>
    </source>
</evidence>
<keyword evidence="4 6" id="KW-1133">Transmembrane helix</keyword>
<name>A0A644WGZ8_9ZZZZ</name>
<dbReference type="Gene3D" id="3.30.450.20">
    <property type="entry name" value="PAS domain"/>
    <property type="match status" value="1"/>
</dbReference>
<dbReference type="Pfam" id="PF13185">
    <property type="entry name" value="GAF_2"/>
    <property type="match status" value="1"/>
</dbReference>
<dbReference type="InterPro" id="IPR029016">
    <property type="entry name" value="GAF-like_dom_sf"/>
</dbReference>
<dbReference type="EMBL" id="VSSQ01000928">
    <property type="protein sequence ID" value="MPM03156.1"/>
    <property type="molecule type" value="Genomic_DNA"/>
</dbReference>
<dbReference type="GO" id="GO:0005886">
    <property type="term" value="C:plasma membrane"/>
    <property type="evidence" value="ECO:0007669"/>
    <property type="project" value="UniProtKB-SubCell"/>
</dbReference>
<dbReference type="PROSITE" id="PS51832">
    <property type="entry name" value="HD_GYP"/>
    <property type="match status" value="1"/>
</dbReference>
<evidence type="ECO:0000256" key="3">
    <source>
        <dbReference type="ARBA" id="ARBA00022692"/>
    </source>
</evidence>
<feature type="transmembrane region" description="Helical" evidence="6">
    <location>
        <begin position="284"/>
        <end position="303"/>
    </location>
</feature>
<dbReference type="InterPro" id="IPR003607">
    <property type="entry name" value="HD/PDEase_dom"/>
</dbReference>
<sequence length="764" mass="83853">MSLGRKMIILLAGFLAVAVALTAGSYSLTARSVRARVEEAGNSLVSETALSLDEYFSKLLSLTSSLSVSVSALSGNTVPPDCADLFGRYLDSVRSHGVQDVFMGFENGDFSDATRWSPPEGYDPRIRSWYVEALKKDDAVITTPYRDLITGELIVSVTAPVISPSGKLLGVFGLDVNLAHVQEKVISRRIFGEGIGFLVDRKGFFLASPFPEWDLSESIAIPSTAVPSSLSTPAKALLLGEPGTAFITFRGESAMLFHSPAGDYFTFGVILPETVFRRFVRDIAALHLFGGFVILLLAAVLLFPTVHGLRMSFASLSAVADGIAERLSGNRDITETAFNVQVLGAEIGEAVEDSRVAEFKRFLRSLENALKIIGRQGEEIAALTEEALAIQDNLTDVNRELTERQKIWRNTLNVMETLSGTGDSGGKLQRIADSIRESTGAFGVLLAHHRDGALRNLAITGYHSAALLDVAIPLEGSVAGRAFREKRPVWVEDVSLEPEYGMVHPEVATEVEIPLVHRGRSVGVLEVAFAGEGRPRDDELMETLMPVASALAGLFDVEDARREIKESYRYLAEKLQSVTEIHHLETADHMDRIGAYSRLAAEALGKSREEQDDIEIFSRLHDIGKLRVPMSILGKAGPLTDDEMALVRNHPRWGAELIGGAEWLASVRRICMTHHEKWDGSGYPLGLSGDEIPWEGQVVALADVYDALRSPRGYKDSLSHEEAVRIILSGDGRTEPRHFSPEILDFFRNSHREMDRIFESRRGR</sequence>
<evidence type="ECO:0000256" key="2">
    <source>
        <dbReference type="ARBA" id="ARBA00022475"/>
    </source>
</evidence>
<dbReference type="Gene3D" id="3.30.450.40">
    <property type="match status" value="1"/>
</dbReference>
<dbReference type="AlphaFoldDB" id="A0A644WGZ8"/>
<dbReference type="PANTHER" id="PTHR45228">
    <property type="entry name" value="CYCLIC DI-GMP PHOSPHODIESTERASE TM_0186-RELATED"/>
    <property type="match status" value="1"/>
</dbReference>
<evidence type="ECO:0000259" key="7">
    <source>
        <dbReference type="PROSITE" id="PS51832"/>
    </source>
</evidence>
<dbReference type="Gene3D" id="1.10.3210.10">
    <property type="entry name" value="Hypothetical protein af1432"/>
    <property type="match status" value="1"/>
</dbReference>
<dbReference type="InterPro" id="IPR052020">
    <property type="entry name" value="Cyclic_di-GMP/3'3'-cGAMP_PDE"/>
</dbReference>
<dbReference type="InterPro" id="IPR037522">
    <property type="entry name" value="HD_GYP_dom"/>
</dbReference>
<keyword evidence="2" id="KW-1003">Cell membrane</keyword>
<protein>
    <recommendedName>
        <fullName evidence="7">HD-GYP domain-containing protein</fullName>
    </recommendedName>
</protein>
<comment type="subcellular location">
    <subcellularLocation>
        <location evidence="1">Cell membrane</location>
        <topology evidence="1">Multi-pass membrane protein</topology>
    </subcellularLocation>
</comment>
<organism evidence="8">
    <name type="scientific">bioreactor metagenome</name>
    <dbReference type="NCBI Taxonomy" id="1076179"/>
    <lineage>
        <taxon>unclassified sequences</taxon>
        <taxon>metagenomes</taxon>
        <taxon>ecological metagenomes</taxon>
    </lineage>
</organism>
<dbReference type="CDD" id="cd12913">
    <property type="entry name" value="PDC1_MCP_like"/>
    <property type="match status" value="1"/>
</dbReference>
<proteinExistence type="predicted"/>
<gene>
    <name evidence="8" type="ORF">SDC9_49417</name>
</gene>
<comment type="caution">
    <text evidence="8">The sequence shown here is derived from an EMBL/GenBank/DDBJ whole genome shotgun (WGS) entry which is preliminary data.</text>
</comment>
<evidence type="ECO:0000256" key="6">
    <source>
        <dbReference type="SAM" id="Phobius"/>
    </source>
</evidence>
<dbReference type="InterPro" id="IPR033479">
    <property type="entry name" value="dCache_1"/>
</dbReference>
<dbReference type="Pfam" id="PF13487">
    <property type="entry name" value="HD_5"/>
    <property type="match status" value="1"/>
</dbReference>
<feature type="domain" description="HD-GYP" evidence="7">
    <location>
        <begin position="564"/>
        <end position="763"/>
    </location>
</feature>
<dbReference type="SUPFAM" id="SSF55781">
    <property type="entry name" value="GAF domain-like"/>
    <property type="match status" value="1"/>
</dbReference>